<accession>A0A9Q3CKE9</accession>
<feature type="region of interest" description="Disordered" evidence="1">
    <location>
        <begin position="247"/>
        <end position="269"/>
    </location>
</feature>
<evidence type="ECO:0000313" key="3">
    <source>
        <dbReference type="Proteomes" id="UP000765509"/>
    </source>
</evidence>
<evidence type="ECO:0000313" key="2">
    <source>
        <dbReference type="EMBL" id="MBW0484640.1"/>
    </source>
</evidence>
<protein>
    <submittedName>
        <fullName evidence="2">Uncharacterized protein</fullName>
    </submittedName>
</protein>
<organism evidence="2 3">
    <name type="scientific">Austropuccinia psidii MF-1</name>
    <dbReference type="NCBI Taxonomy" id="1389203"/>
    <lineage>
        <taxon>Eukaryota</taxon>
        <taxon>Fungi</taxon>
        <taxon>Dikarya</taxon>
        <taxon>Basidiomycota</taxon>
        <taxon>Pucciniomycotina</taxon>
        <taxon>Pucciniomycetes</taxon>
        <taxon>Pucciniales</taxon>
        <taxon>Sphaerophragmiaceae</taxon>
        <taxon>Austropuccinia</taxon>
    </lineage>
</organism>
<proteinExistence type="predicted"/>
<reference evidence="2" key="1">
    <citation type="submission" date="2021-03" db="EMBL/GenBank/DDBJ databases">
        <title>Draft genome sequence of rust myrtle Austropuccinia psidii MF-1, a brazilian biotype.</title>
        <authorList>
            <person name="Quecine M.C."/>
            <person name="Pachon D.M.R."/>
            <person name="Bonatelli M.L."/>
            <person name="Correr F.H."/>
            <person name="Franceschini L.M."/>
            <person name="Leite T.F."/>
            <person name="Margarido G.R.A."/>
            <person name="Almeida C.A."/>
            <person name="Ferrarezi J.A."/>
            <person name="Labate C.A."/>
        </authorList>
    </citation>
    <scope>NUCLEOTIDE SEQUENCE</scope>
    <source>
        <strain evidence="2">MF-1</strain>
    </source>
</reference>
<evidence type="ECO:0000256" key="1">
    <source>
        <dbReference type="SAM" id="MobiDB-lite"/>
    </source>
</evidence>
<gene>
    <name evidence="2" type="ORF">O181_024355</name>
</gene>
<comment type="caution">
    <text evidence="2">The sequence shown here is derived from an EMBL/GenBank/DDBJ whole genome shotgun (WGS) entry which is preliminary data.</text>
</comment>
<keyword evidence="3" id="KW-1185">Reference proteome</keyword>
<name>A0A9Q3CKE9_9BASI</name>
<sequence length="269" mass="28917">MKSSGLDCIIPTPLILLPAPSLAMSSKLTELTEYSPSALPPPALCDSGILSQLASPWSMASSGYFDPGQKYDVYKAVDVLEPACTECLAKGKYFFQNFNPKSLKFNFCFVGRKPCCCPGPVASDIRRDLWSKKDGPFGKEIPVSEGTSGYSDLTGSRQRNVARWTNVGGTIQVGGRPIYSSAAVPISRINTEVVVKQIRRIADSPPSWYGEEAKVVNNPVGHQSSTSPSHPLAKRFQSLLIPSTPRNCQPTLATIPTSLPPASPSSSHS</sequence>
<dbReference type="EMBL" id="AVOT02007772">
    <property type="protein sequence ID" value="MBW0484640.1"/>
    <property type="molecule type" value="Genomic_DNA"/>
</dbReference>
<dbReference type="AlphaFoldDB" id="A0A9Q3CKE9"/>
<dbReference type="Proteomes" id="UP000765509">
    <property type="component" value="Unassembled WGS sequence"/>
</dbReference>